<dbReference type="RefSeq" id="WP_120514112.1">
    <property type="nucleotide sequence ID" value="NZ_QXZY01000001.1"/>
</dbReference>
<dbReference type="OrthoDB" id="680331at2"/>
<dbReference type="EMBL" id="RMBX01000001">
    <property type="protein sequence ID" value="RPD42832.1"/>
    <property type="molecule type" value="Genomic_DNA"/>
</dbReference>
<evidence type="ECO:0000313" key="2">
    <source>
        <dbReference type="EMBL" id="RPD42832.1"/>
    </source>
</evidence>
<feature type="signal peptide" evidence="1">
    <location>
        <begin position="1"/>
        <end position="19"/>
    </location>
</feature>
<name>A0A3N4MFM8_9BACT</name>
<evidence type="ECO:0000313" key="3">
    <source>
        <dbReference type="Proteomes" id="UP000279089"/>
    </source>
</evidence>
<organism evidence="2 3">
    <name type="scientific">Chitinophaga barathri</name>
    <dbReference type="NCBI Taxonomy" id="1647451"/>
    <lineage>
        <taxon>Bacteria</taxon>
        <taxon>Pseudomonadati</taxon>
        <taxon>Bacteroidota</taxon>
        <taxon>Chitinophagia</taxon>
        <taxon>Chitinophagales</taxon>
        <taxon>Chitinophagaceae</taxon>
        <taxon>Chitinophaga</taxon>
    </lineage>
</organism>
<keyword evidence="1" id="KW-0732">Signal</keyword>
<gene>
    <name evidence="2" type="ORF">EG028_00600</name>
</gene>
<dbReference type="Proteomes" id="UP000279089">
    <property type="component" value="Unassembled WGS sequence"/>
</dbReference>
<evidence type="ECO:0000256" key="1">
    <source>
        <dbReference type="SAM" id="SignalP"/>
    </source>
</evidence>
<accession>A0A3N4MFM8</accession>
<evidence type="ECO:0008006" key="4">
    <source>
        <dbReference type="Google" id="ProtNLM"/>
    </source>
</evidence>
<comment type="caution">
    <text evidence="2">The sequence shown here is derived from an EMBL/GenBank/DDBJ whole genome shotgun (WGS) entry which is preliminary data.</text>
</comment>
<feature type="chain" id="PRO_5018022535" description="Tail fiber domain-containing protein" evidence="1">
    <location>
        <begin position="20"/>
        <end position="381"/>
    </location>
</feature>
<reference evidence="3" key="1">
    <citation type="submission" date="2018-11" db="EMBL/GenBank/DDBJ databases">
        <title>Chitinophaga lutea sp.nov., isolate from arsenic contaminated soil.</title>
        <authorList>
            <person name="Zong Y."/>
        </authorList>
    </citation>
    <scope>NUCLEOTIDE SEQUENCE [LARGE SCALE GENOMIC DNA]</scope>
    <source>
        <strain evidence="3">YLT18</strain>
    </source>
</reference>
<protein>
    <recommendedName>
        <fullName evidence="4">Tail fiber domain-containing protein</fullName>
    </recommendedName>
</protein>
<keyword evidence="3" id="KW-1185">Reference proteome</keyword>
<sequence length="381" mass="40977">MKFLRIAIVALLIQANAFAQKVTYDTIGIGVTATAARLQILDNGRFYVANKAITGQTEDAQGANYILLHESYNGTLSIDRHVSGKITAVRGNAGSFNRRFAVEINTSTAYNANIGTLTYFGEASRLVTLTYNSKTYLAVEILNGSTVHSFSFTGYLNNATLQLVTDNVVTGVTAFIASPTGIQGNLSVGIQSEAARLVVSGGPSWTTNNWTKSIKLYNASAIEFTGATKSFGIGASASSLYFSRVNSDGSGAADYSITVDGTNGNVGIGTGINTPSMYKLAVEGAIGARKVKVMQGTWADFVFHDDYKLPSLHEVESFVKTNKHLPGIPSEAEVIKEGVDVGEMNKLLLQKVEELTLYIIDLKKESLKQQEKIAQLEKKIQ</sequence>
<dbReference type="AlphaFoldDB" id="A0A3N4MFM8"/>
<proteinExistence type="predicted"/>